<dbReference type="SUPFAM" id="SSF52047">
    <property type="entry name" value="RNI-like"/>
    <property type="match status" value="1"/>
</dbReference>
<sequence>MDYPLSINEVNAVTTSSTMTLDQLPFVVLDRLISVIDLSSQASGSSSSSDPNGKNRESLSYRRPRKVSKSISELAMTSRTFASLTSRLRFRSISLCSCPHGKKFWTWLMDHQEVWGMIQEITVTAGCDVTSLVGPQVEMFFGALPSLELVYYEPFERLSDWLAGMISQLPSLQSVVLINSGITSSPQLGLFQGLEQLTIYPGFVSPWSETTYRIEQSQPAVVLASAGRREEEESVETEETTGGTLVKRTPERRTLDSDAINRALAKSARTLKLLHLICPRDAPRLTAETIFTDPSLPTKTALKLPMLERLFIRPADLSTDLFPDLLLGCPRLRLLSITHMPMGPKSTLCIPENSLPKLEVLNLIVPEDSYTDSPGLYASAVNLIKGKTQLWKLELDVPFGLMERLFQRLEVPNGVKELTIGQWVDQKLLGLIDEKFPGLERLTFESGRWGLDMEDSIHLPLYLAHLRSLRSLHLDFPLSPTVLPLATINFFDEAAPFFHILPLIKSTSEEIQKQILPRMVPVVLGLFENSAELEEIVWSFGNTDWFWRMGTYDQLEMDLGFCLGRGRRVMGGSAIKTKTEWADGIRH</sequence>
<dbReference type="EMBL" id="LN483166">
    <property type="protein sequence ID" value="CED84712.1"/>
    <property type="molecule type" value="Genomic_DNA"/>
</dbReference>
<accession>A0A0F7SR59</accession>
<name>A0A0F7SR59_PHARH</name>
<dbReference type="InterPro" id="IPR032675">
    <property type="entry name" value="LRR_dom_sf"/>
</dbReference>
<organism evidence="2">
    <name type="scientific">Phaffia rhodozyma</name>
    <name type="common">Yeast</name>
    <name type="synonym">Xanthophyllomyces dendrorhous</name>
    <dbReference type="NCBI Taxonomy" id="264483"/>
    <lineage>
        <taxon>Eukaryota</taxon>
        <taxon>Fungi</taxon>
        <taxon>Dikarya</taxon>
        <taxon>Basidiomycota</taxon>
        <taxon>Agaricomycotina</taxon>
        <taxon>Tremellomycetes</taxon>
        <taxon>Cystofilobasidiales</taxon>
        <taxon>Mrakiaceae</taxon>
        <taxon>Phaffia</taxon>
    </lineage>
</organism>
<feature type="region of interest" description="Disordered" evidence="1">
    <location>
        <begin position="225"/>
        <end position="244"/>
    </location>
</feature>
<protein>
    <submittedName>
        <fullName evidence="2">Uncharacterized protein</fullName>
    </submittedName>
</protein>
<evidence type="ECO:0000256" key="1">
    <source>
        <dbReference type="SAM" id="MobiDB-lite"/>
    </source>
</evidence>
<proteinExistence type="predicted"/>
<dbReference type="AlphaFoldDB" id="A0A0F7SR59"/>
<evidence type="ECO:0000313" key="2">
    <source>
        <dbReference type="EMBL" id="CED84712.1"/>
    </source>
</evidence>
<dbReference type="Gene3D" id="3.80.10.10">
    <property type="entry name" value="Ribonuclease Inhibitor"/>
    <property type="match status" value="1"/>
</dbReference>
<feature type="region of interest" description="Disordered" evidence="1">
    <location>
        <begin position="41"/>
        <end position="64"/>
    </location>
</feature>
<reference evidence="2" key="1">
    <citation type="submission" date="2014-08" db="EMBL/GenBank/DDBJ databases">
        <authorList>
            <person name="Sharma Rahul"/>
            <person name="Thines Marco"/>
        </authorList>
    </citation>
    <scope>NUCLEOTIDE SEQUENCE</scope>
</reference>